<evidence type="ECO:0000256" key="7">
    <source>
        <dbReference type="ARBA" id="ARBA00022833"/>
    </source>
</evidence>
<evidence type="ECO:0000256" key="2">
    <source>
        <dbReference type="ARBA" id="ARBA00012483"/>
    </source>
</evidence>
<feature type="compositionally biased region" description="Low complexity" evidence="9">
    <location>
        <begin position="159"/>
        <end position="171"/>
    </location>
</feature>
<dbReference type="PROSITE" id="PS50089">
    <property type="entry name" value="ZF_RING_2"/>
    <property type="match status" value="1"/>
</dbReference>
<dbReference type="Pfam" id="PF13639">
    <property type="entry name" value="zf-RING_2"/>
    <property type="match status" value="1"/>
</dbReference>
<feature type="compositionally biased region" description="Low complexity" evidence="9">
    <location>
        <begin position="306"/>
        <end position="316"/>
    </location>
</feature>
<dbReference type="GO" id="GO:0008270">
    <property type="term" value="F:zinc ion binding"/>
    <property type="evidence" value="ECO:0007669"/>
    <property type="project" value="UniProtKB-KW"/>
</dbReference>
<dbReference type="PANTHER" id="PTHR22937">
    <property type="entry name" value="E3 UBIQUITIN-PROTEIN LIGASE RNF165"/>
    <property type="match status" value="1"/>
</dbReference>
<keyword evidence="6" id="KW-0833">Ubl conjugation pathway</keyword>
<name>A0AAD8MRQ6_9APIA</name>
<keyword evidence="3" id="KW-0808">Transferase</keyword>
<evidence type="ECO:0000256" key="4">
    <source>
        <dbReference type="ARBA" id="ARBA00022723"/>
    </source>
</evidence>
<dbReference type="Gene3D" id="3.30.40.10">
    <property type="entry name" value="Zinc/RING finger domain, C3HC4 (zinc finger)"/>
    <property type="match status" value="1"/>
</dbReference>
<keyword evidence="7" id="KW-0862">Zinc</keyword>
<dbReference type="InterPro" id="IPR001841">
    <property type="entry name" value="Znf_RING"/>
</dbReference>
<comment type="caution">
    <text evidence="11">The sequence shown here is derived from an EMBL/GenBank/DDBJ whole genome shotgun (WGS) entry which is preliminary data.</text>
</comment>
<accession>A0AAD8MRQ6</accession>
<feature type="compositionally biased region" description="Polar residues" evidence="9">
    <location>
        <begin position="361"/>
        <end position="371"/>
    </location>
</feature>
<proteinExistence type="predicted"/>
<gene>
    <name evidence="11" type="ORF">POM88_020179</name>
</gene>
<dbReference type="Proteomes" id="UP001237642">
    <property type="component" value="Unassembled WGS sequence"/>
</dbReference>
<feature type="compositionally biased region" description="Polar residues" evidence="9">
    <location>
        <begin position="238"/>
        <end position="259"/>
    </location>
</feature>
<feature type="domain" description="RING-type" evidence="10">
    <location>
        <begin position="462"/>
        <end position="505"/>
    </location>
</feature>
<evidence type="ECO:0000256" key="5">
    <source>
        <dbReference type="ARBA" id="ARBA00022771"/>
    </source>
</evidence>
<comment type="catalytic activity">
    <reaction evidence="1">
        <text>S-ubiquitinyl-[E2 ubiquitin-conjugating enzyme]-L-cysteine + [acceptor protein]-L-lysine = [E2 ubiquitin-conjugating enzyme]-L-cysteine + N(6)-ubiquitinyl-[acceptor protein]-L-lysine.</text>
        <dbReference type="EC" id="2.3.2.27"/>
    </reaction>
</comment>
<sequence>MGHRQFPNSFKLFRDDQSQNQSHQLGLPYNPIGGPVTSESGLFVLPPNNMSSGVHCDPRWNLRGRENNQYASSSLNREIRYFSPASQFQSYYPFPHSASAANLCMQPNNDISRMHPSCYNRHLGDGGMADPVVGNEMGPHKRKSSAGPAYTGNFEIGSSSRSYEAGSSSSSYQMPQQNPIANYQGLSLGPASIPEYRGDGLAIGRETSVRNVRSRSTFNADQANLPSYPSQLYNPTTFPRNPSVQVKNNDSTDQWTHGPSSALGRPSITPPALSGIHGMNQFTNGGSTVNTVVGNPYNVSSGYPVSSSYNSSGTSTQVPRESNSTHFRRARAVTSESLRSQRPSSNSRYSRPFMTRGWHNNYRNGRSRTATPRLQSTSTVMDARNRMGTQLSDHASIYSGSRGSFDRYRDMRLDTDNMTYEELLALGERIGSVNTGLSEDKVFKRLTEKVYCSGEQNQDEQCTICLDEYRNNVDTIGTLKSCGHEYHVDCIKKWLGLKKFCPICKVAA</sequence>
<dbReference type="InterPro" id="IPR013083">
    <property type="entry name" value="Znf_RING/FYVE/PHD"/>
</dbReference>
<feature type="region of interest" description="Disordered" evidence="9">
    <location>
        <begin position="238"/>
        <end position="266"/>
    </location>
</feature>
<evidence type="ECO:0000256" key="3">
    <source>
        <dbReference type="ARBA" id="ARBA00022679"/>
    </source>
</evidence>
<dbReference type="EC" id="2.3.2.27" evidence="2"/>
<dbReference type="EMBL" id="JAUIZM010000005">
    <property type="protein sequence ID" value="KAK1382444.1"/>
    <property type="molecule type" value="Genomic_DNA"/>
</dbReference>
<feature type="compositionally biased region" description="Polar residues" evidence="9">
    <location>
        <begin position="172"/>
        <end position="185"/>
    </location>
</feature>
<keyword evidence="12" id="KW-1185">Reference proteome</keyword>
<keyword evidence="5 8" id="KW-0863">Zinc-finger</keyword>
<evidence type="ECO:0000259" key="10">
    <source>
        <dbReference type="PROSITE" id="PS50089"/>
    </source>
</evidence>
<feature type="compositionally biased region" description="Polar residues" evidence="9">
    <location>
        <begin position="334"/>
        <end position="349"/>
    </location>
</feature>
<evidence type="ECO:0000256" key="8">
    <source>
        <dbReference type="PROSITE-ProRule" id="PRU00175"/>
    </source>
</evidence>
<organism evidence="11 12">
    <name type="scientific">Heracleum sosnowskyi</name>
    <dbReference type="NCBI Taxonomy" id="360622"/>
    <lineage>
        <taxon>Eukaryota</taxon>
        <taxon>Viridiplantae</taxon>
        <taxon>Streptophyta</taxon>
        <taxon>Embryophyta</taxon>
        <taxon>Tracheophyta</taxon>
        <taxon>Spermatophyta</taxon>
        <taxon>Magnoliopsida</taxon>
        <taxon>eudicotyledons</taxon>
        <taxon>Gunneridae</taxon>
        <taxon>Pentapetalae</taxon>
        <taxon>asterids</taxon>
        <taxon>campanulids</taxon>
        <taxon>Apiales</taxon>
        <taxon>Apiaceae</taxon>
        <taxon>Apioideae</taxon>
        <taxon>apioid superclade</taxon>
        <taxon>Tordylieae</taxon>
        <taxon>Tordyliinae</taxon>
        <taxon>Heracleum</taxon>
    </lineage>
</organism>
<protein>
    <recommendedName>
        <fullName evidence="2">RING-type E3 ubiquitin transferase</fullName>
        <ecNumber evidence="2">2.3.2.27</ecNumber>
    </recommendedName>
</protein>
<dbReference type="SMART" id="SM00184">
    <property type="entry name" value="RING"/>
    <property type="match status" value="1"/>
</dbReference>
<evidence type="ECO:0000256" key="1">
    <source>
        <dbReference type="ARBA" id="ARBA00000900"/>
    </source>
</evidence>
<evidence type="ECO:0000313" key="11">
    <source>
        <dbReference type="EMBL" id="KAK1382444.1"/>
    </source>
</evidence>
<evidence type="ECO:0000256" key="9">
    <source>
        <dbReference type="SAM" id="MobiDB-lite"/>
    </source>
</evidence>
<evidence type="ECO:0000256" key="6">
    <source>
        <dbReference type="ARBA" id="ARBA00022786"/>
    </source>
</evidence>
<dbReference type="SUPFAM" id="SSF57850">
    <property type="entry name" value="RING/U-box"/>
    <property type="match status" value="1"/>
</dbReference>
<evidence type="ECO:0000313" key="12">
    <source>
        <dbReference type="Proteomes" id="UP001237642"/>
    </source>
</evidence>
<reference evidence="11" key="2">
    <citation type="submission" date="2023-05" db="EMBL/GenBank/DDBJ databases">
        <authorList>
            <person name="Schelkunov M.I."/>
        </authorList>
    </citation>
    <scope>NUCLEOTIDE SEQUENCE</scope>
    <source>
        <strain evidence="11">Hsosn_3</strain>
        <tissue evidence="11">Leaf</tissue>
    </source>
</reference>
<reference evidence="11" key="1">
    <citation type="submission" date="2023-02" db="EMBL/GenBank/DDBJ databases">
        <title>Genome of toxic invasive species Heracleum sosnowskyi carries increased number of genes despite the absence of recent whole-genome duplications.</title>
        <authorList>
            <person name="Schelkunov M."/>
            <person name="Shtratnikova V."/>
            <person name="Makarenko M."/>
            <person name="Klepikova A."/>
            <person name="Omelchenko D."/>
            <person name="Novikova G."/>
            <person name="Obukhova E."/>
            <person name="Bogdanov V."/>
            <person name="Penin A."/>
            <person name="Logacheva M."/>
        </authorList>
    </citation>
    <scope>NUCLEOTIDE SEQUENCE</scope>
    <source>
        <strain evidence="11">Hsosn_3</strain>
        <tissue evidence="11">Leaf</tissue>
    </source>
</reference>
<feature type="region of interest" description="Disordered" evidence="9">
    <location>
        <begin position="1"/>
        <end position="24"/>
    </location>
</feature>
<feature type="region of interest" description="Disordered" evidence="9">
    <location>
        <begin position="306"/>
        <end position="371"/>
    </location>
</feature>
<dbReference type="GO" id="GO:0061630">
    <property type="term" value="F:ubiquitin protein ligase activity"/>
    <property type="evidence" value="ECO:0007669"/>
    <property type="project" value="UniProtKB-EC"/>
</dbReference>
<dbReference type="AlphaFoldDB" id="A0AAD8MRQ6"/>
<keyword evidence="4" id="KW-0479">Metal-binding</keyword>
<dbReference type="PANTHER" id="PTHR22937:SF174">
    <property type="entry name" value="RING-TYPE E3 UBIQUITIN TRANSFERASE"/>
    <property type="match status" value="1"/>
</dbReference>
<feature type="region of interest" description="Disordered" evidence="9">
    <location>
        <begin position="159"/>
        <end position="186"/>
    </location>
</feature>
<dbReference type="InterPro" id="IPR045191">
    <property type="entry name" value="MBR1/2-like"/>
</dbReference>